<dbReference type="EMBL" id="CP003538">
    <property type="protein sequence ID" value="AGH97685.1"/>
    <property type="molecule type" value="Genomic_DNA"/>
</dbReference>
<feature type="transmembrane region" description="Helical" evidence="1">
    <location>
        <begin position="33"/>
        <end position="50"/>
    </location>
</feature>
<evidence type="ECO:0000313" key="2">
    <source>
        <dbReference type="EMBL" id="AGH97685.1"/>
    </source>
</evidence>
<keyword evidence="1" id="KW-0472">Membrane</keyword>
<dbReference type="KEGG" id="man:A11S_862"/>
<keyword evidence="1" id="KW-0812">Transmembrane</keyword>
<gene>
    <name evidence="2" type="ORF">A11S_862</name>
</gene>
<dbReference type="STRING" id="349215.A11S_862"/>
<reference evidence="2 3" key="1">
    <citation type="journal article" date="2013" name="ISME J.">
        <title>By their genes ye shall know them: genomic signatures of predatory bacteria.</title>
        <authorList>
            <person name="Pasternak Z."/>
            <person name="Pietrokovski S."/>
            <person name="Rotem O."/>
            <person name="Gophna U."/>
            <person name="Lurie-Weinberger M.N."/>
            <person name="Jurkevitch E."/>
        </authorList>
    </citation>
    <scope>NUCLEOTIDE SEQUENCE [LARGE SCALE GENOMIC DNA]</scope>
    <source>
        <strain evidence="2">EPB</strain>
    </source>
</reference>
<evidence type="ECO:0000256" key="1">
    <source>
        <dbReference type="SAM" id="Phobius"/>
    </source>
</evidence>
<name>M4VGS6_9BACT</name>
<accession>M4VGS6</accession>
<dbReference type="AlphaFoldDB" id="M4VGS6"/>
<evidence type="ECO:0000313" key="3">
    <source>
        <dbReference type="Proteomes" id="UP000011932"/>
    </source>
</evidence>
<sequence>MTSELFYTMLGLVSALITIVGFFMPTNNPRSRYYNAFYLFIVCAIFWFAFSAERKLSRISDVERAAIALINNKSMNYTNVGYVHAALVFLEKNKDLFPDTYARALLICDEYKCNSPESDGRTMITAAYAMDGILKGIAAINGKDGRDY</sequence>
<proteinExistence type="predicted"/>
<dbReference type="Proteomes" id="UP000011932">
    <property type="component" value="Chromosome"/>
</dbReference>
<dbReference type="OrthoDB" id="7068891at2"/>
<protein>
    <submittedName>
        <fullName evidence="2">Uncharacterized protein</fullName>
    </submittedName>
</protein>
<keyword evidence="1" id="KW-1133">Transmembrane helix</keyword>
<feature type="transmembrane region" description="Helical" evidence="1">
    <location>
        <begin position="6"/>
        <end position="26"/>
    </location>
</feature>
<organism evidence="2 3">
    <name type="scientific">Micavibrio aeruginosavorus EPB</name>
    <dbReference type="NCBI Taxonomy" id="349215"/>
    <lineage>
        <taxon>Bacteria</taxon>
        <taxon>Pseudomonadati</taxon>
        <taxon>Bdellovibrionota</taxon>
        <taxon>Bdellovibrionia</taxon>
        <taxon>Bdellovibrionales</taxon>
        <taxon>Pseudobdellovibrionaceae</taxon>
        <taxon>Micavibrio</taxon>
    </lineage>
</organism>
<dbReference type="HOGENOM" id="CLU_1756755_0_0_5"/>
<dbReference type="RefSeq" id="WP_015467234.1">
    <property type="nucleotide sequence ID" value="NC_020812.1"/>
</dbReference>